<evidence type="ECO:0000256" key="1">
    <source>
        <dbReference type="SAM" id="Phobius"/>
    </source>
</evidence>
<reference evidence="3" key="1">
    <citation type="journal article" date="2017" name="Biotechnol. Biofuels">
        <title>Evaluation of environmental bacterial communities as a factor affecting the growth of duckweed Lemna minor.</title>
        <authorList>
            <person name="Ishizawa H."/>
            <person name="Kuroda M."/>
            <person name="Morikawa M."/>
            <person name="Ike M."/>
        </authorList>
    </citation>
    <scope>NUCLEOTIDE SEQUENCE [LARGE SCALE GENOMIC DNA]</scope>
    <source>
        <strain evidence="3">M6</strain>
    </source>
</reference>
<evidence type="ECO:0008006" key="4">
    <source>
        <dbReference type="Google" id="ProtNLM"/>
    </source>
</evidence>
<name>A0A3G9G302_9CAUL</name>
<accession>A0A3G9G302</accession>
<dbReference type="Pfam" id="PF06835">
    <property type="entry name" value="LptC"/>
    <property type="match status" value="1"/>
</dbReference>
<keyword evidence="1" id="KW-0812">Transmembrane</keyword>
<dbReference type="AlphaFoldDB" id="A0A3G9G302"/>
<gene>
    <name evidence="2" type="ORF">EM6_1702</name>
</gene>
<keyword evidence="1" id="KW-1133">Transmembrane helix</keyword>
<dbReference type="InterPro" id="IPR010664">
    <property type="entry name" value="LipoPS_assembly_LptC-rel"/>
</dbReference>
<organism evidence="2 3">
    <name type="scientific">Asticcacaulis excentricus</name>
    <dbReference type="NCBI Taxonomy" id="78587"/>
    <lineage>
        <taxon>Bacteria</taxon>
        <taxon>Pseudomonadati</taxon>
        <taxon>Pseudomonadota</taxon>
        <taxon>Alphaproteobacteria</taxon>
        <taxon>Caulobacterales</taxon>
        <taxon>Caulobacteraceae</taxon>
        <taxon>Asticcacaulis</taxon>
    </lineage>
</organism>
<feature type="transmembrane region" description="Helical" evidence="1">
    <location>
        <begin position="37"/>
        <end position="56"/>
    </location>
</feature>
<dbReference type="EMBL" id="AP018827">
    <property type="protein sequence ID" value="BBF81107.1"/>
    <property type="molecule type" value="Genomic_DNA"/>
</dbReference>
<keyword evidence="1" id="KW-0472">Membrane</keyword>
<reference evidence="3" key="2">
    <citation type="journal article" date="2017" name="Plant Physiol. Biochem.">
        <title>Differential oxidative and antioxidative response of duckweed Lemna minor toward plant growth promoting/inhibiting bacteria.</title>
        <authorList>
            <person name="Ishizawa H."/>
            <person name="Kuroda M."/>
            <person name="Morikawa M."/>
            <person name="Ike M."/>
        </authorList>
    </citation>
    <scope>NUCLEOTIDE SEQUENCE [LARGE SCALE GENOMIC DNA]</scope>
    <source>
        <strain evidence="3">M6</strain>
    </source>
</reference>
<proteinExistence type="predicted"/>
<sequence length="218" mass="24211">MPAIETATHDHADARQRLNIQALAWKKRSRKISRLRLIFPGLIVGLILVMIVWIIVQSVINSMNVYTTTGEDIRMTNPFYTDRSRNGERYEMRGLEAVRKGRNSPIVTLTAPRLEIRSENSRPSALEGAAGVYDDTKRRFTVNKDVTLNSGNGLSLRTQAADVDLQNAVITGNTPVEGRWQTGVVNAQAFRVEQNGRKVVFYGKPGQQVTGTLSGGED</sequence>
<evidence type="ECO:0000313" key="3">
    <source>
        <dbReference type="Proteomes" id="UP000278756"/>
    </source>
</evidence>
<evidence type="ECO:0000313" key="2">
    <source>
        <dbReference type="EMBL" id="BBF81107.1"/>
    </source>
</evidence>
<dbReference type="Proteomes" id="UP000278756">
    <property type="component" value="Chromosome 1"/>
</dbReference>
<protein>
    <recommendedName>
        <fullName evidence="4">LPS export ABC transporter periplasmic protein LptC</fullName>
    </recommendedName>
</protein>